<evidence type="ECO:0000313" key="3">
    <source>
        <dbReference type="EMBL" id="OGM32612.1"/>
    </source>
</evidence>
<dbReference type="PRINTS" id="PR00111">
    <property type="entry name" value="ABHYDROLASE"/>
</dbReference>
<dbReference type="STRING" id="1802505.A3D01_05155"/>
<protein>
    <recommendedName>
        <fullName evidence="2">Serine aminopeptidase S33 domain-containing protein</fullName>
    </recommendedName>
</protein>
<dbReference type="EMBL" id="MGGR01000029">
    <property type="protein sequence ID" value="OGM32612.1"/>
    <property type="molecule type" value="Genomic_DNA"/>
</dbReference>
<comment type="caution">
    <text evidence="3">The sequence shown here is derived from an EMBL/GenBank/DDBJ whole genome shotgun (WGS) entry which is preliminary data.</text>
</comment>
<proteinExistence type="predicted"/>
<accession>A0A1F7YZ57</accession>
<dbReference type="GO" id="GO:0016787">
    <property type="term" value="F:hydrolase activity"/>
    <property type="evidence" value="ECO:0007669"/>
    <property type="project" value="UniProtKB-KW"/>
</dbReference>
<dbReference type="PANTHER" id="PTHR43798:SF31">
    <property type="entry name" value="AB HYDROLASE SUPERFAMILY PROTEIN YCLE"/>
    <property type="match status" value="1"/>
</dbReference>
<sequence>MRKNIVLLHGWGAETKKLKPLKDELEKRGWSVLLPKLAGFENPPPDKVWGIKEYSEYVYSEARNAFKNENFFVFGHSFGGGIAIKLAYRKCKGLSGIILCASRGVSRGKLLKRLLFSALAKTGKVFLLVPVLAGSFRRLLYKAAREHDYEKTEGIMKDIFKKVISEDLKPQIKQISTPTLILWGKIDRVTPMGDARFINESIKNSKIVLFEDEGHRLPYNKPKVIAEETDLWFKNL</sequence>
<evidence type="ECO:0000313" key="4">
    <source>
        <dbReference type="Proteomes" id="UP000177169"/>
    </source>
</evidence>
<dbReference type="InterPro" id="IPR000073">
    <property type="entry name" value="AB_hydrolase_1"/>
</dbReference>
<dbReference type="Gene3D" id="3.40.50.1820">
    <property type="entry name" value="alpha/beta hydrolase"/>
    <property type="match status" value="1"/>
</dbReference>
<reference evidence="3 4" key="1">
    <citation type="journal article" date="2016" name="Nat. Commun.">
        <title>Thousands of microbial genomes shed light on interconnected biogeochemical processes in an aquifer system.</title>
        <authorList>
            <person name="Anantharaman K."/>
            <person name="Brown C.T."/>
            <person name="Hug L.A."/>
            <person name="Sharon I."/>
            <person name="Castelle C.J."/>
            <person name="Probst A.J."/>
            <person name="Thomas B.C."/>
            <person name="Singh A."/>
            <person name="Wilkins M.J."/>
            <person name="Karaoz U."/>
            <person name="Brodie E.L."/>
            <person name="Williams K.H."/>
            <person name="Hubbard S.S."/>
            <person name="Banfield J.F."/>
        </authorList>
    </citation>
    <scope>NUCLEOTIDE SEQUENCE [LARGE SCALE GENOMIC DNA]</scope>
</reference>
<organism evidence="3 4">
    <name type="scientific">Candidatus Woesebacteria bacterium RIFCSPHIGHO2_02_FULL_39_13</name>
    <dbReference type="NCBI Taxonomy" id="1802505"/>
    <lineage>
        <taxon>Bacteria</taxon>
        <taxon>Candidatus Woeseibacteriota</taxon>
    </lineage>
</organism>
<feature type="domain" description="Serine aminopeptidase S33" evidence="2">
    <location>
        <begin position="2"/>
        <end position="215"/>
    </location>
</feature>
<dbReference type="PANTHER" id="PTHR43798">
    <property type="entry name" value="MONOACYLGLYCEROL LIPASE"/>
    <property type="match status" value="1"/>
</dbReference>
<gene>
    <name evidence="3" type="ORF">A3D01_05155</name>
</gene>
<dbReference type="SUPFAM" id="SSF53474">
    <property type="entry name" value="alpha/beta-Hydrolases"/>
    <property type="match status" value="1"/>
</dbReference>
<dbReference type="Pfam" id="PF12146">
    <property type="entry name" value="Hydrolase_4"/>
    <property type="match status" value="1"/>
</dbReference>
<dbReference type="InterPro" id="IPR022742">
    <property type="entry name" value="Hydrolase_4"/>
</dbReference>
<evidence type="ECO:0000256" key="1">
    <source>
        <dbReference type="ARBA" id="ARBA00022801"/>
    </source>
</evidence>
<name>A0A1F7YZ57_9BACT</name>
<dbReference type="InterPro" id="IPR050266">
    <property type="entry name" value="AB_hydrolase_sf"/>
</dbReference>
<dbReference type="Proteomes" id="UP000177169">
    <property type="component" value="Unassembled WGS sequence"/>
</dbReference>
<evidence type="ECO:0000259" key="2">
    <source>
        <dbReference type="Pfam" id="PF12146"/>
    </source>
</evidence>
<keyword evidence="1" id="KW-0378">Hydrolase</keyword>
<dbReference type="AlphaFoldDB" id="A0A1F7YZ57"/>
<dbReference type="InterPro" id="IPR029058">
    <property type="entry name" value="AB_hydrolase_fold"/>
</dbReference>
<dbReference type="GO" id="GO:0016020">
    <property type="term" value="C:membrane"/>
    <property type="evidence" value="ECO:0007669"/>
    <property type="project" value="TreeGrafter"/>
</dbReference>